<keyword evidence="2" id="KW-1185">Reference proteome</keyword>
<name>A0A7L7KSR8_9MOLU</name>
<dbReference type="AlphaFoldDB" id="A0A7L7KSR8"/>
<proteinExistence type="predicted"/>
<dbReference type="Gene3D" id="1.20.1500.10">
    <property type="entry name" value="YheA/YmcA-like"/>
    <property type="match status" value="1"/>
</dbReference>
<dbReference type="InterPro" id="IPR023378">
    <property type="entry name" value="YheA/YmcA-like_dom_sf"/>
</dbReference>
<sequence>MTAIDRLIESLQNDPTVRRFQELERIIDQDMNLQQQYNELLDAQKIMVQRQVKKHPQYNDAKETYQLLREQLMQHVLMSEYLDLLEQINGDLKWIQEIIESEISKDFD</sequence>
<evidence type="ECO:0000313" key="1">
    <source>
        <dbReference type="EMBL" id="QMS85645.1"/>
    </source>
</evidence>
<reference evidence="1 2" key="1">
    <citation type="submission" date="2020-02" db="EMBL/GenBank/DDBJ databases">
        <authorList>
            <person name="Zheng R.K."/>
            <person name="Sun C.M."/>
        </authorList>
    </citation>
    <scope>NUCLEOTIDE SEQUENCE [LARGE SCALE GENOMIC DNA]</scope>
    <source>
        <strain evidence="2">zrk13</strain>
    </source>
</reference>
<dbReference type="KEGG" id="xcl:G4Z02_07780"/>
<dbReference type="EMBL" id="CP048914">
    <property type="protein sequence ID" value="QMS85645.1"/>
    <property type="molecule type" value="Genomic_DNA"/>
</dbReference>
<protein>
    <submittedName>
        <fullName evidence="1">YlbF family regulator</fullName>
    </submittedName>
</protein>
<organism evidence="1 2">
    <name type="scientific">Candidatus Xianfuyuplasma coldseepsis</name>
    <dbReference type="NCBI Taxonomy" id="2782163"/>
    <lineage>
        <taxon>Bacteria</taxon>
        <taxon>Bacillati</taxon>
        <taxon>Mycoplasmatota</taxon>
        <taxon>Mollicutes</taxon>
        <taxon>Candidatus Izemoplasmatales</taxon>
        <taxon>Candidatus Izemoplasmataceae</taxon>
        <taxon>Candidatus Xianfuyuplasma</taxon>
    </lineage>
</organism>
<gene>
    <name evidence="1" type="ORF">G4Z02_07780</name>
</gene>
<dbReference type="InterPro" id="IPR010368">
    <property type="entry name" value="Com_YlbF"/>
</dbReference>
<evidence type="ECO:0000313" key="2">
    <source>
        <dbReference type="Proteomes" id="UP000514720"/>
    </source>
</evidence>
<dbReference type="RefSeq" id="WP_258877448.1">
    <property type="nucleotide sequence ID" value="NZ_CP048914.1"/>
</dbReference>
<dbReference type="Proteomes" id="UP000514720">
    <property type="component" value="Chromosome"/>
</dbReference>
<accession>A0A7L7KSR8</accession>
<dbReference type="SUPFAM" id="SSF158622">
    <property type="entry name" value="YheA/YmcA-like"/>
    <property type="match status" value="1"/>
</dbReference>
<dbReference type="Pfam" id="PF06133">
    <property type="entry name" value="Com_YlbF"/>
    <property type="match status" value="1"/>
</dbReference>